<dbReference type="RefSeq" id="WP_301722545.1">
    <property type="nucleotide sequence ID" value="NZ_JAUJWV010000001.1"/>
</dbReference>
<keyword evidence="2" id="KW-1185">Reference proteome</keyword>
<name>A0ABT8MYC2_9BACL</name>
<evidence type="ECO:0000313" key="1">
    <source>
        <dbReference type="EMBL" id="MDN7240641.1"/>
    </source>
</evidence>
<organism evidence="1 2">
    <name type="scientific">Planococcus shixiaomingii</name>
    <dbReference type="NCBI Taxonomy" id="3058393"/>
    <lineage>
        <taxon>Bacteria</taxon>
        <taxon>Bacillati</taxon>
        <taxon>Bacillota</taxon>
        <taxon>Bacilli</taxon>
        <taxon>Bacillales</taxon>
        <taxon>Caryophanaceae</taxon>
        <taxon>Planococcus</taxon>
    </lineage>
</organism>
<comment type="caution">
    <text evidence="1">The sequence shown here is derived from an EMBL/GenBank/DDBJ whole genome shotgun (WGS) entry which is preliminary data.</text>
</comment>
<protein>
    <submittedName>
        <fullName evidence="1">Uncharacterized protein</fullName>
    </submittedName>
</protein>
<accession>A0ABT8MYC2</accession>
<dbReference type="Proteomes" id="UP001172055">
    <property type="component" value="Unassembled WGS sequence"/>
</dbReference>
<reference evidence="1 2" key="1">
    <citation type="submission" date="2023-06" db="EMBL/GenBank/DDBJ databases">
        <title>Novel species in genus Planococcus.</title>
        <authorList>
            <person name="Ning S."/>
        </authorList>
    </citation>
    <scope>NUCLEOTIDE SEQUENCE [LARGE SCALE GENOMIC DNA]</scope>
    <source>
        <strain evidence="1 2">N028</strain>
    </source>
</reference>
<gene>
    <name evidence="1" type="ORF">QWY14_02515</name>
</gene>
<dbReference type="EMBL" id="JAUJWV010000001">
    <property type="protein sequence ID" value="MDN7240641.1"/>
    <property type="molecule type" value="Genomic_DNA"/>
</dbReference>
<sequence length="133" mass="15353">MKKKVLISIGIGIVLLSSYVLLSNGFHNIGSIEVQRFDRETNELMEEKIITDTSAIKGFTKILNRANRDNNVSYEMSRQEDYRINVLYENGETDVFLGWNQEGVNILLPRTTTNDVFRIENKKHIKGFLEIVE</sequence>
<evidence type="ECO:0000313" key="2">
    <source>
        <dbReference type="Proteomes" id="UP001172055"/>
    </source>
</evidence>
<proteinExistence type="predicted"/>